<gene>
    <name evidence="1" type="ORF">H9660_14835</name>
</gene>
<name>A0ABR8Q7K6_9CLOT</name>
<evidence type="ECO:0000313" key="1">
    <source>
        <dbReference type="EMBL" id="MBD7916417.1"/>
    </source>
</evidence>
<comment type="caution">
    <text evidence="1">The sequence shown here is derived from an EMBL/GenBank/DDBJ whole genome shotgun (WGS) entry which is preliminary data.</text>
</comment>
<evidence type="ECO:0000313" key="2">
    <source>
        <dbReference type="Proteomes" id="UP000640335"/>
    </source>
</evidence>
<organism evidence="1 2">
    <name type="scientific">Clostridium gallinarum</name>
    <dbReference type="NCBI Taxonomy" id="2762246"/>
    <lineage>
        <taxon>Bacteria</taxon>
        <taxon>Bacillati</taxon>
        <taxon>Bacillota</taxon>
        <taxon>Clostridia</taxon>
        <taxon>Eubacteriales</taxon>
        <taxon>Clostridiaceae</taxon>
        <taxon>Clostridium</taxon>
    </lineage>
</organism>
<dbReference type="Proteomes" id="UP000640335">
    <property type="component" value="Unassembled WGS sequence"/>
</dbReference>
<protein>
    <submittedName>
        <fullName evidence="1">Uncharacterized protein</fullName>
    </submittedName>
</protein>
<accession>A0ABR8Q7K6</accession>
<keyword evidence="2" id="KW-1185">Reference proteome</keyword>
<sequence length="51" mass="6149">MKNKLMKKMKRALKRNKAKGLLLVEMADDFMDIIQNAKVYKKINKKRKKLR</sequence>
<reference evidence="1 2" key="1">
    <citation type="submission" date="2020-08" db="EMBL/GenBank/DDBJ databases">
        <title>A Genomic Blueprint of the Chicken Gut Microbiome.</title>
        <authorList>
            <person name="Gilroy R."/>
            <person name="Ravi A."/>
            <person name="Getino M."/>
            <person name="Pursley I."/>
            <person name="Horton D.L."/>
            <person name="Alikhan N.-F."/>
            <person name="Baker D."/>
            <person name="Gharbi K."/>
            <person name="Hall N."/>
            <person name="Watson M."/>
            <person name="Adriaenssens E.M."/>
            <person name="Foster-Nyarko E."/>
            <person name="Jarju S."/>
            <person name="Secka A."/>
            <person name="Antonio M."/>
            <person name="Oren A."/>
            <person name="Chaudhuri R."/>
            <person name="La Ragione R.M."/>
            <person name="Hildebrand F."/>
            <person name="Pallen M.J."/>
        </authorList>
    </citation>
    <scope>NUCLEOTIDE SEQUENCE [LARGE SCALE GENOMIC DNA]</scope>
    <source>
        <strain evidence="1 2">Sa3CUN1</strain>
    </source>
</reference>
<dbReference type="EMBL" id="JACSQZ010000080">
    <property type="protein sequence ID" value="MBD7916417.1"/>
    <property type="molecule type" value="Genomic_DNA"/>
</dbReference>
<dbReference type="RefSeq" id="WP_191751161.1">
    <property type="nucleotide sequence ID" value="NZ_JACSQZ010000080.1"/>
</dbReference>
<proteinExistence type="predicted"/>